<accession>A0ABR8L9Y5</accession>
<organism evidence="2 3">
    <name type="scientific">Microbispora bryophytorum subsp. camponoti</name>
    <dbReference type="NCBI Taxonomy" id="1677852"/>
    <lineage>
        <taxon>Bacteria</taxon>
        <taxon>Bacillati</taxon>
        <taxon>Actinomycetota</taxon>
        <taxon>Actinomycetes</taxon>
        <taxon>Streptosporangiales</taxon>
        <taxon>Streptosporangiaceae</taxon>
        <taxon>Microbispora</taxon>
    </lineage>
</organism>
<sequence length="287" mass="30003">MNVDETTIATELRRLADTSRSVNGQAMAARAVAGSRRRRLSWTLAAGALAAAAAGTLVVVPIARNTAIVTAAPPASGPSELPSNTPVQLQAVRDCMPLGGPVDGMDPRKRRPLDADVKDFRELVVYRDAVGSTALVGSKAGFVLCTPQKYKEAFPGVPLFTPWGSTLPGNLNAGISGPLTVDAYTTGTDSNAMSDDDQSGGGYRVAAGRVTQEVTRVEIDWADGRHTDAAVANGFFIGRVPARLKADGKHLDTPAVTVTAYDETGQVLSRKAEVLFAPLGPNYDNAG</sequence>
<feature type="transmembrane region" description="Helical" evidence="1">
    <location>
        <begin position="40"/>
        <end position="63"/>
    </location>
</feature>
<gene>
    <name evidence="2" type="ORF">IEQ31_19275</name>
</gene>
<dbReference type="EMBL" id="JACXRZ010000013">
    <property type="protein sequence ID" value="MBD3145314.1"/>
    <property type="molecule type" value="Genomic_DNA"/>
</dbReference>
<comment type="caution">
    <text evidence="2">The sequence shown here is derived from an EMBL/GenBank/DDBJ whole genome shotgun (WGS) entry which is preliminary data.</text>
</comment>
<evidence type="ECO:0000256" key="1">
    <source>
        <dbReference type="SAM" id="Phobius"/>
    </source>
</evidence>
<proteinExistence type="predicted"/>
<evidence type="ECO:0000313" key="3">
    <source>
        <dbReference type="Proteomes" id="UP000653231"/>
    </source>
</evidence>
<evidence type="ECO:0000313" key="2">
    <source>
        <dbReference type="EMBL" id="MBD3145314.1"/>
    </source>
</evidence>
<dbReference type="RefSeq" id="WP_191052748.1">
    <property type="nucleotide sequence ID" value="NZ_JACXRZ010000013.1"/>
</dbReference>
<reference evidence="2 3" key="1">
    <citation type="submission" date="2020-09" db="EMBL/GenBank/DDBJ databases">
        <title>Actinomycete isolated from the Camponotus japonicus Mayr.</title>
        <authorList>
            <person name="Gong X."/>
        </authorList>
    </citation>
    <scope>NUCLEOTIDE SEQUENCE [LARGE SCALE GENOMIC DNA]</scope>
    <source>
        <strain evidence="2 3">2C-HV3</strain>
    </source>
</reference>
<dbReference type="Proteomes" id="UP000653231">
    <property type="component" value="Unassembled WGS sequence"/>
</dbReference>
<keyword evidence="1" id="KW-0812">Transmembrane</keyword>
<name>A0ABR8L9Y5_9ACTN</name>
<keyword evidence="1" id="KW-1133">Transmembrane helix</keyword>
<protein>
    <submittedName>
        <fullName evidence="2">Uncharacterized protein</fullName>
    </submittedName>
</protein>
<keyword evidence="3" id="KW-1185">Reference proteome</keyword>
<keyword evidence="1" id="KW-0472">Membrane</keyword>